<evidence type="ECO:0008006" key="4">
    <source>
        <dbReference type="Google" id="ProtNLM"/>
    </source>
</evidence>
<keyword evidence="1" id="KW-0732">Signal</keyword>
<dbReference type="Proteomes" id="UP001596500">
    <property type="component" value="Unassembled WGS sequence"/>
</dbReference>
<organism evidence="2 3">
    <name type="scientific">Laceyella putida</name>
    <dbReference type="NCBI Taxonomy" id="110101"/>
    <lineage>
        <taxon>Bacteria</taxon>
        <taxon>Bacillati</taxon>
        <taxon>Bacillota</taxon>
        <taxon>Bacilli</taxon>
        <taxon>Bacillales</taxon>
        <taxon>Thermoactinomycetaceae</taxon>
        <taxon>Laceyella</taxon>
    </lineage>
</organism>
<dbReference type="SUPFAM" id="SSF55486">
    <property type="entry name" value="Metalloproteases ('zincins'), catalytic domain"/>
    <property type="match status" value="1"/>
</dbReference>
<dbReference type="RefSeq" id="WP_379865288.1">
    <property type="nucleotide sequence ID" value="NZ_JBHTBW010000038.1"/>
</dbReference>
<gene>
    <name evidence="2" type="ORF">ACFQNG_11960</name>
</gene>
<feature type="chain" id="PRO_5047147442" description="Peptidase M10 metallopeptidase domain-containing protein" evidence="1">
    <location>
        <begin position="27"/>
        <end position="354"/>
    </location>
</feature>
<evidence type="ECO:0000256" key="1">
    <source>
        <dbReference type="SAM" id="SignalP"/>
    </source>
</evidence>
<proteinExistence type="predicted"/>
<evidence type="ECO:0000313" key="3">
    <source>
        <dbReference type="Proteomes" id="UP001596500"/>
    </source>
</evidence>
<name>A0ABW2RLF1_9BACL</name>
<keyword evidence="3" id="KW-1185">Reference proteome</keyword>
<feature type="signal peptide" evidence="1">
    <location>
        <begin position="1"/>
        <end position="26"/>
    </location>
</feature>
<accession>A0ABW2RLF1</accession>
<reference evidence="3" key="1">
    <citation type="journal article" date="2019" name="Int. J. Syst. Evol. Microbiol.">
        <title>The Global Catalogue of Microorganisms (GCM) 10K type strain sequencing project: providing services to taxonomists for standard genome sequencing and annotation.</title>
        <authorList>
            <consortium name="The Broad Institute Genomics Platform"/>
            <consortium name="The Broad Institute Genome Sequencing Center for Infectious Disease"/>
            <person name="Wu L."/>
            <person name="Ma J."/>
        </authorList>
    </citation>
    <scope>NUCLEOTIDE SEQUENCE [LARGE SCALE GENOMIC DNA]</scope>
    <source>
        <strain evidence="3">CGMCC 1.12942</strain>
    </source>
</reference>
<sequence>MIRKISFLTVAVTLLSVWVLSTGVSAHPWGGGTYGYHWNRYGTPTIGIYNTSTSGRYYNTSEAARADWDSKTILSLPNRSYHTDVHVFNANSGATGWAGLASIESWENSSLGHIGHAHAQANNYYTDSYSDNDLRGVYCQEIGHAFGLDHSNTGDCMGAGYYNNAYTVGSHNVSDIYNTYSTNHHGSLSKNTAAPVDSTAPTAIAVWANQPQTMNELKALSNVIAFGKVTKIEKGQDIVHNLKGESEAYRIPTQIITFEITKSMKGLKAGQQVKVFKTGDNNFRIAEDPSYEVGKDYLLFLQKRPGNDQYLVVAPEGRYSVVSGKLEAATSKKLGKKYKGFTTQSMIQEIQSAK</sequence>
<protein>
    <recommendedName>
        <fullName evidence="4">Peptidase M10 metallopeptidase domain-containing protein</fullName>
    </recommendedName>
</protein>
<dbReference type="Gene3D" id="3.40.390.10">
    <property type="entry name" value="Collagenase (Catalytic Domain)"/>
    <property type="match status" value="1"/>
</dbReference>
<comment type="caution">
    <text evidence="2">The sequence shown here is derived from an EMBL/GenBank/DDBJ whole genome shotgun (WGS) entry which is preliminary data.</text>
</comment>
<dbReference type="InterPro" id="IPR024079">
    <property type="entry name" value="MetalloPept_cat_dom_sf"/>
</dbReference>
<evidence type="ECO:0000313" key="2">
    <source>
        <dbReference type="EMBL" id="MFC7441809.1"/>
    </source>
</evidence>
<dbReference type="EMBL" id="JBHTBW010000038">
    <property type="protein sequence ID" value="MFC7441809.1"/>
    <property type="molecule type" value="Genomic_DNA"/>
</dbReference>